<comment type="caution">
    <text evidence="1">The sequence shown here is derived from an EMBL/GenBank/DDBJ whole genome shotgun (WGS) entry which is preliminary data.</text>
</comment>
<reference evidence="1 2" key="1">
    <citation type="journal article" date="2021" name="Sci. Rep.">
        <title>Chromosome anchoring in Senegalese sole (Solea senegalensis) reveals sex-associated markers and genome rearrangements in flatfish.</title>
        <authorList>
            <person name="Guerrero-Cozar I."/>
            <person name="Gomez-Garrido J."/>
            <person name="Berbel C."/>
            <person name="Martinez-Blanch J.F."/>
            <person name="Alioto T."/>
            <person name="Claros M.G."/>
            <person name="Gagnaire P.A."/>
            <person name="Manchado M."/>
        </authorList>
    </citation>
    <scope>NUCLEOTIDE SEQUENCE [LARGE SCALE GENOMIC DNA]</scope>
    <source>
        <strain evidence="1">Sse05_10M</strain>
    </source>
</reference>
<name>A0AAV6RNN2_SOLSE</name>
<evidence type="ECO:0000313" key="1">
    <source>
        <dbReference type="EMBL" id="KAG7505935.1"/>
    </source>
</evidence>
<organism evidence="1 2">
    <name type="scientific">Solea senegalensis</name>
    <name type="common">Senegalese sole</name>
    <dbReference type="NCBI Taxonomy" id="28829"/>
    <lineage>
        <taxon>Eukaryota</taxon>
        <taxon>Metazoa</taxon>
        <taxon>Chordata</taxon>
        <taxon>Craniata</taxon>
        <taxon>Vertebrata</taxon>
        <taxon>Euteleostomi</taxon>
        <taxon>Actinopterygii</taxon>
        <taxon>Neopterygii</taxon>
        <taxon>Teleostei</taxon>
        <taxon>Neoteleostei</taxon>
        <taxon>Acanthomorphata</taxon>
        <taxon>Carangaria</taxon>
        <taxon>Pleuronectiformes</taxon>
        <taxon>Pleuronectoidei</taxon>
        <taxon>Soleidae</taxon>
        <taxon>Solea</taxon>
    </lineage>
</organism>
<keyword evidence="2" id="KW-1185">Reference proteome</keyword>
<proteinExistence type="predicted"/>
<gene>
    <name evidence="1" type="ORF">JOB18_043362</name>
</gene>
<sequence length="83" mass="9076">MRIGGLTLNQIELDSLEQRVNVIQRKSRDSLQGLRGPEVAIPHLSSAGTTAMKDDATLIHTGIKDQIPNQTHSLTQLCKTTTL</sequence>
<dbReference type="Proteomes" id="UP000693946">
    <property type="component" value="Linkage Group LG19"/>
</dbReference>
<accession>A0AAV6RNN2</accession>
<evidence type="ECO:0000313" key="2">
    <source>
        <dbReference type="Proteomes" id="UP000693946"/>
    </source>
</evidence>
<dbReference type="EMBL" id="JAGKHQ010000011">
    <property type="protein sequence ID" value="KAG7505935.1"/>
    <property type="molecule type" value="Genomic_DNA"/>
</dbReference>
<dbReference type="AlphaFoldDB" id="A0AAV6RNN2"/>
<protein>
    <submittedName>
        <fullName evidence="1">Uncharacterized protein</fullName>
    </submittedName>
</protein>